<dbReference type="Proteomes" id="UP000198282">
    <property type="component" value="Unassembled WGS sequence"/>
</dbReference>
<sequence>MTAGPAGTIFRSASSSFGTISRAALPDPGRPPDRPRRHPYREPSPFGVIRAGADPHSAHEARVRSGRMRNGADSAIRTHEARDVQAPAGCSAGRNLKVPLIASNSS</sequence>
<keyword evidence="3" id="KW-1185">Reference proteome</keyword>
<gene>
    <name evidence="2" type="ORF">SAMN05216276_102091</name>
</gene>
<evidence type="ECO:0000313" key="3">
    <source>
        <dbReference type="Proteomes" id="UP000198282"/>
    </source>
</evidence>
<proteinExistence type="predicted"/>
<dbReference type="AlphaFoldDB" id="A0A239IRC8"/>
<organism evidence="2 3">
    <name type="scientific">Streptosporangium subroseum</name>
    <dbReference type="NCBI Taxonomy" id="106412"/>
    <lineage>
        <taxon>Bacteria</taxon>
        <taxon>Bacillati</taxon>
        <taxon>Actinomycetota</taxon>
        <taxon>Actinomycetes</taxon>
        <taxon>Streptosporangiales</taxon>
        <taxon>Streptosporangiaceae</taxon>
        <taxon>Streptosporangium</taxon>
    </lineage>
</organism>
<evidence type="ECO:0000313" key="2">
    <source>
        <dbReference type="EMBL" id="SNS96336.1"/>
    </source>
</evidence>
<reference evidence="2 3" key="1">
    <citation type="submission" date="2017-06" db="EMBL/GenBank/DDBJ databases">
        <authorList>
            <person name="Kim H.J."/>
            <person name="Triplett B.A."/>
        </authorList>
    </citation>
    <scope>NUCLEOTIDE SEQUENCE [LARGE SCALE GENOMIC DNA]</scope>
    <source>
        <strain evidence="2 3">CGMCC 4.2132</strain>
    </source>
</reference>
<evidence type="ECO:0000256" key="1">
    <source>
        <dbReference type="SAM" id="MobiDB-lite"/>
    </source>
</evidence>
<dbReference type="EMBL" id="FZOD01000020">
    <property type="protein sequence ID" value="SNS96336.1"/>
    <property type="molecule type" value="Genomic_DNA"/>
</dbReference>
<feature type="region of interest" description="Disordered" evidence="1">
    <location>
        <begin position="1"/>
        <end position="93"/>
    </location>
</feature>
<protein>
    <submittedName>
        <fullName evidence="2">Uncharacterized protein</fullName>
    </submittedName>
</protein>
<name>A0A239IRC8_9ACTN</name>
<accession>A0A239IRC8</accession>